<dbReference type="EMBL" id="GBXM01100473">
    <property type="protein sequence ID" value="JAH08104.1"/>
    <property type="molecule type" value="Transcribed_RNA"/>
</dbReference>
<name>A0A0E9PUC5_ANGAN</name>
<dbReference type="AlphaFoldDB" id="A0A0E9PUC5"/>
<reference evidence="1" key="2">
    <citation type="journal article" date="2015" name="Fish Shellfish Immunol.">
        <title>Early steps in the European eel (Anguilla anguilla)-Vibrio vulnificus interaction in the gills: Role of the RtxA13 toxin.</title>
        <authorList>
            <person name="Callol A."/>
            <person name="Pajuelo D."/>
            <person name="Ebbesson L."/>
            <person name="Teles M."/>
            <person name="MacKenzie S."/>
            <person name="Amaro C."/>
        </authorList>
    </citation>
    <scope>NUCLEOTIDE SEQUENCE</scope>
</reference>
<protein>
    <submittedName>
        <fullName evidence="1">Uncharacterized protein</fullName>
    </submittedName>
</protein>
<organism evidence="1">
    <name type="scientific">Anguilla anguilla</name>
    <name type="common">European freshwater eel</name>
    <name type="synonym">Muraena anguilla</name>
    <dbReference type="NCBI Taxonomy" id="7936"/>
    <lineage>
        <taxon>Eukaryota</taxon>
        <taxon>Metazoa</taxon>
        <taxon>Chordata</taxon>
        <taxon>Craniata</taxon>
        <taxon>Vertebrata</taxon>
        <taxon>Euteleostomi</taxon>
        <taxon>Actinopterygii</taxon>
        <taxon>Neopterygii</taxon>
        <taxon>Teleostei</taxon>
        <taxon>Anguilliformes</taxon>
        <taxon>Anguillidae</taxon>
        <taxon>Anguilla</taxon>
    </lineage>
</organism>
<proteinExistence type="predicted"/>
<accession>A0A0E9PUC5</accession>
<evidence type="ECO:0000313" key="1">
    <source>
        <dbReference type="EMBL" id="JAH08104.1"/>
    </source>
</evidence>
<reference evidence="1" key="1">
    <citation type="submission" date="2014-11" db="EMBL/GenBank/DDBJ databases">
        <authorList>
            <person name="Amaro Gonzalez C."/>
        </authorList>
    </citation>
    <scope>NUCLEOTIDE SEQUENCE</scope>
</reference>
<sequence length="44" mass="5100">MHVWKVKYYNSGIKGLLLSRLLNEELAVQNKLWSTILYAIQPPA</sequence>